<dbReference type="KEGG" id="amim:MIM_c06030"/>
<dbReference type="EMBL" id="CP003915">
    <property type="protein sequence ID" value="AHG62704.1"/>
    <property type="molecule type" value="Genomic_DNA"/>
</dbReference>
<keyword evidence="4" id="KW-1185">Reference proteome</keyword>
<evidence type="ECO:0000313" key="4">
    <source>
        <dbReference type="Proteomes" id="UP000019095"/>
    </source>
</evidence>
<dbReference type="RefSeq" id="WP_025371306.1">
    <property type="nucleotide sequence ID" value="NZ_CP003915.1"/>
</dbReference>
<dbReference type="PANTHER" id="PTHR13847:SF289">
    <property type="entry name" value="GLYCINE OXIDASE"/>
    <property type="match status" value="1"/>
</dbReference>
<gene>
    <name evidence="3" type="ORF">MIM_c06030</name>
</gene>
<dbReference type="Pfam" id="PF01266">
    <property type="entry name" value="DAO"/>
    <property type="match status" value="1"/>
</dbReference>
<dbReference type="HOGENOM" id="CLU_007884_9_0_4"/>
<dbReference type="Gene3D" id="3.50.50.60">
    <property type="entry name" value="FAD/NAD(P)-binding domain"/>
    <property type="match status" value="2"/>
</dbReference>
<sequence>MSLQNHSVAIVGAGIVGLCTAYSLRQAGWQVTVFDAQEPGSQCSFGNAGALSEGSVAPLAMPGVIRQAASMLLDSTSALHVPLGYLLPAMPWFVRFIAASRPERVRQIAAALHSLLEGSVRHHTELAHAIGCAHLIKNTGQLHLYPDASSRDQDRASWQLKADFGMTMQSVDRSAIAELEPSVSDAYRSGWFLPDEGWVSDPFQYSQALARANTDRGVTFVGARISTLRRDNDKWHLHDGEQSWQADHVVVCAGIGSRELLKTLNLSVPLESQRGYHLQAPHPGVSLSRIVVLADRKIFMNPMQGQLRIAGTVEFGGTAKPMNEQRALLLKDHALAGLDNLDTSGFTTWLGHRPCLPDSLPVIGPVADLPGLWAGFGHGHLGLTGSVNTGRLLARAMAGEASAQELAPFALSRFR</sequence>
<keyword evidence="1 3" id="KW-0560">Oxidoreductase</keyword>
<reference evidence="3 4" key="1">
    <citation type="journal article" date="2014" name="Microbiology">
        <title>Unravelling the complete genome sequence of Advenella mimigardefordensis strain DPN7T and novel insights in the catabolism of the xenobiotic polythioester precursor 3,3'-dithiodipropionate.</title>
        <authorList>
            <person name="Wubbeler J.H."/>
            <person name="Hiessl S."/>
            <person name="Schuldes J."/>
            <person name="Thurmer A."/>
            <person name="Daniel R."/>
            <person name="Steinbuchel A."/>
        </authorList>
    </citation>
    <scope>NUCLEOTIDE SEQUENCE [LARGE SCALE GENOMIC DNA]</scope>
    <source>
        <strain evidence="4">DSM 17166 / LMG 22922 / DPN7</strain>
    </source>
</reference>
<organism evidence="3 4">
    <name type="scientific">Advenella mimigardefordensis (strain DSM 17166 / LMG 22922 / DPN7)</name>
    <dbReference type="NCBI Taxonomy" id="1247726"/>
    <lineage>
        <taxon>Bacteria</taxon>
        <taxon>Pseudomonadati</taxon>
        <taxon>Pseudomonadota</taxon>
        <taxon>Betaproteobacteria</taxon>
        <taxon>Burkholderiales</taxon>
        <taxon>Alcaligenaceae</taxon>
    </lineage>
</organism>
<dbReference type="PANTHER" id="PTHR13847">
    <property type="entry name" value="SARCOSINE DEHYDROGENASE-RELATED"/>
    <property type="match status" value="1"/>
</dbReference>
<dbReference type="PATRIC" id="fig|1247726.3.peg.655"/>
<proteinExistence type="predicted"/>
<dbReference type="InterPro" id="IPR006076">
    <property type="entry name" value="FAD-dep_OxRdtase"/>
</dbReference>
<dbReference type="eggNOG" id="COG0665">
    <property type="taxonomic scope" value="Bacteria"/>
</dbReference>
<dbReference type="InterPro" id="IPR036188">
    <property type="entry name" value="FAD/NAD-bd_sf"/>
</dbReference>
<dbReference type="GO" id="GO:0016491">
    <property type="term" value="F:oxidoreductase activity"/>
    <property type="evidence" value="ECO:0007669"/>
    <property type="project" value="UniProtKB-KW"/>
</dbReference>
<dbReference type="SUPFAM" id="SSF54373">
    <property type="entry name" value="FAD-linked reductases, C-terminal domain"/>
    <property type="match status" value="1"/>
</dbReference>
<dbReference type="EC" id="1.4.99.1" evidence="3"/>
<evidence type="ECO:0000313" key="3">
    <source>
        <dbReference type="EMBL" id="AHG62704.1"/>
    </source>
</evidence>
<protein>
    <submittedName>
        <fullName evidence="3">Putative D-amino acid dehydrogenase small subunit</fullName>
        <ecNumber evidence="3">1.4.99.1</ecNumber>
    </submittedName>
</protein>
<name>W0P793_ADVMD</name>
<evidence type="ECO:0000256" key="1">
    <source>
        <dbReference type="ARBA" id="ARBA00023002"/>
    </source>
</evidence>
<dbReference type="GO" id="GO:0005737">
    <property type="term" value="C:cytoplasm"/>
    <property type="evidence" value="ECO:0007669"/>
    <property type="project" value="TreeGrafter"/>
</dbReference>
<accession>W0P793</accession>
<dbReference type="OrthoDB" id="18526at2"/>
<dbReference type="AlphaFoldDB" id="W0P793"/>
<dbReference type="STRING" id="1247726.MIM_c06030"/>
<dbReference type="Proteomes" id="UP000019095">
    <property type="component" value="Chromosome"/>
</dbReference>
<evidence type="ECO:0000259" key="2">
    <source>
        <dbReference type="Pfam" id="PF01266"/>
    </source>
</evidence>
<feature type="domain" description="FAD dependent oxidoreductase" evidence="2">
    <location>
        <begin position="8"/>
        <end position="395"/>
    </location>
</feature>
<dbReference type="SUPFAM" id="SSF51905">
    <property type="entry name" value="FAD/NAD(P)-binding domain"/>
    <property type="match status" value="1"/>
</dbReference>
<dbReference type="Gene3D" id="3.30.9.10">
    <property type="entry name" value="D-Amino Acid Oxidase, subunit A, domain 2"/>
    <property type="match status" value="1"/>
</dbReference>